<dbReference type="PANTHER" id="PTHR47964:SF1">
    <property type="entry name" value="ATP-DEPENDENT DNA HELICASE HOMOLOG RECG, CHLOROPLASTIC"/>
    <property type="match status" value="1"/>
</dbReference>
<comment type="caution">
    <text evidence="4">The sequence shown here is derived from an EMBL/GenBank/DDBJ whole genome shotgun (WGS) entry which is preliminary data.</text>
</comment>
<dbReference type="InterPro" id="IPR003711">
    <property type="entry name" value="CarD-like/TRCF_RID"/>
</dbReference>
<evidence type="ECO:0000256" key="1">
    <source>
        <dbReference type="ARBA" id="ARBA00022801"/>
    </source>
</evidence>
<keyword evidence="2" id="KW-0547">Nucleotide-binding</keyword>
<dbReference type="Gene3D" id="2.40.10.170">
    <property type="match status" value="1"/>
</dbReference>
<dbReference type="Proteomes" id="UP000230392">
    <property type="component" value="Unassembled WGS sequence"/>
</dbReference>
<sequence>MHTIEEIKPGDYVVHLNEGIGKFLSISHLKVDGKEEEVLKIEYADGMLLYVPVNQINLVHRYAGAEKPPVLSRLGSRAWLKTRGRVKEGIRDLASDLLRIYQYRKEKKGLAYPPDSAWQTEFEGEFIYEETPDQLTASKEVKEDLQSPKPMDRLICGDVGYGKTEVAMRAAFKIVE</sequence>
<dbReference type="GO" id="GO:0003678">
    <property type="term" value="F:DNA helicase activity"/>
    <property type="evidence" value="ECO:0007669"/>
    <property type="project" value="TreeGrafter"/>
</dbReference>
<dbReference type="SUPFAM" id="SSF141259">
    <property type="entry name" value="CarD-like"/>
    <property type="match status" value="1"/>
</dbReference>
<proteinExistence type="predicted"/>
<accession>A0A2G9YA82</accession>
<dbReference type="AlphaFoldDB" id="A0A2G9YA82"/>
<dbReference type="InterPro" id="IPR027417">
    <property type="entry name" value="P-loop_NTPase"/>
</dbReference>
<dbReference type="GO" id="GO:0006281">
    <property type="term" value="P:DNA repair"/>
    <property type="evidence" value="ECO:0007669"/>
    <property type="project" value="InterPro"/>
</dbReference>
<evidence type="ECO:0000256" key="2">
    <source>
        <dbReference type="ARBA" id="ARBA00022806"/>
    </source>
</evidence>
<keyword evidence="2" id="KW-0067">ATP-binding</keyword>
<feature type="domain" description="CarD-like/TRCF RNAP-interacting" evidence="3">
    <location>
        <begin position="6"/>
        <end position="102"/>
    </location>
</feature>
<dbReference type="PANTHER" id="PTHR47964">
    <property type="entry name" value="ATP-DEPENDENT DNA HELICASE HOMOLOG RECG, CHLOROPLASTIC"/>
    <property type="match status" value="1"/>
</dbReference>
<name>A0A2G9YA82_9BACT</name>
<evidence type="ECO:0000259" key="3">
    <source>
        <dbReference type="SMART" id="SM01058"/>
    </source>
</evidence>
<dbReference type="GO" id="GO:0016787">
    <property type="term" value="F:hydrolase activity"/>
    <property type="evidence" value="ECO:0007669"/>
    <property type="project" value="UniProtKB-KW"/>
</dbReference>
<feature type="non-terminal residue" evidence="4">
    <location>
        <position position="176"/>
    </location>
</feature>
<dbReference type="SMART" id="SM01058">
    <property type="entry name" value="CarD_TRCF"/>
    <property type="match status" value="1"/>
</dbReference>
<dbReference type="SUPFAM" id="SSF52540">
    <property type="entry name" value="P-loop containing nucleoside triphosphate hydrolases"/>
    <property type="match status" value="1"/>
</dbReference>
<reference evidence="4 5" key="1">
    <citation type="submission" date="2017-09" db="EMBL/GenBank/DDBJ databases">
        <title>Depth-based differentiation of microbial function through sediment-hosted aquifers and enrichment of novel symbionts in the deep terrestrial subsurface.</title>
        <authorList>
            <person name="Probst A.J."/>
            <person name="Ladd B."/>
            <person name="Jarett J.K."/>
            <person name="Geller-Mcgrath D.E."/>
            <person name="Sieber C.M."/>
            <person name="Emerson J.B."/>
            <person name="Anantharaman K."/>
            <person name="Thomas B.C."/>
            <person name="Malmstrom R."/>
            <person name="Stieglmeier M."/>
            <person name="Klingl A."/>
            <person name="Woyke T."/>
            <person name="Ryan C.M."/>
            <person name="Banfield J.F."/>
        </authorList>
    </citation>
    <scope>NUCLEOTIDE SEQUENCE [LARGE SCALE GENOMIC DNA]</scope>
    <source>
        <strain evidence="4">CG23_combo_of_CG06-09_8_20_14_all_48_7</strain>
    </source>
</reference>
<dbReference type="Gene3D" id="3.40.50.300">
    <property type="entry name" value="P-loop containing nucleotide triphosphate hydrolases"/>
    <property type="match status" value="1"/>
</dbReference>
<protein>
    <submittedName>
        <fullName evidence="4">Transcription-repair coupling factor</fullName>
    </submittedName>
</protein>
<evidence type="ECO:0000313" key="4">
    <source>
        <dbReference type="EMBL" id="PIP16132.1"/>
    </source>
</evidence>
<dbReference type="EMBL" id="PCRF01000207">
    <property type="protein sequence ID" value="PIP16132.1"/>
    <property type="molecule type" value="Genomic_DNA"/>
</dbReference>
<keyword evidence="1" id="KW-0378">Hydrolase</keyword>
<gene>
    <name evidence="4" type="ORF">COX46_04165</name>
</gene>
<dbReference type="InterPro" id="IPR047112">
    <property type="entry name" value="RecG/Mfd"/>
</dbReference>
<keyword evidence="2" id="KW-0347">Helicase</keyword>
<dbReference type="InterPro" id="IPR036101">
    <property type="entry name" value="CarD-like/TRCF_RID_sf"/>
</dbReference>
<evidence type="ECO:0000313" key="5">
    <source>
        <dbReference type="Proteomes" id="UP000230392"/>
    </source>
</evidence>
<dbReference type="Pfam" id="PF02559">
    <property type="entry name" value="CarD_TRCF_RID"/>
    <property type="match status" value="1"/>
</dbReference>
<organism evidence="4 5">
    <name type="scientific">bacterium (Candidatus Ratteibacteria) CG23_combo_of_CG06-09_8_20_14_all_48_7</name>
    <dbReference type="NCBI Taxonomy" id="2014292"/>
    <lineage>
        <taxon>Bacteria</taxon>
        <taxon>Candidatus Ratteibacteria</taxon>
    </lineage>
</organism>